<comment type="catalytic activity">
    <reaction evidence="1">
        <text>trans-3-hydroxy-L-proline = 1-pyrroline-2-carboxylate + H2O</text>
        <dbReference type="Rhea" id="RHEA:10320"/>
        <dbReference type="ChEBI" id="CHEBI:15377"/>
        <dbReference type="ChEBI" id="CHEBI:39785"/>
        <dbReference type="ChEBI" id="CHEBI:57938"/>
        <dbReference type="EC" id="4.2.1.77"/>
    </reaction>
</comment>
<accession>A0AAD9DUK9</accession>
<evidence type="ECO:0000313" key="7">
    <source>
        <dbReference type="Proteomes" id="UP001239994"/>
    </source>
</evidence>
<protein>
    <recommendedName>
        <fullName evidence="4">trans-L-3-hydroxyproline dehydratase</fullName>
        <ecNumber evidence="4">4.2.1.77</ecNumber>
    </recommendedName>
</protein>
<name>A0AAD9DUK9_9TELE</name>
<evidence type="ECO:0000256" key="5">
    <source>
        <dbReference type="ARBA" id="ARBA00023239"/>
    </source>
</evidence>
<dbReference type="EMBL" id="JAROKS010000015">
    <property type="protein sequence ID" value="KAK1795960.1"/>
    <property type="molecule type" value="Genomic_DNA"/>
</dbReference>
<dbReference type="Gene3D" id="3.10.310.10">
    <property type="entry name" value="Diaminopimelate Epimerase, Chain A, domain 1"/>
    <property type="match status" value="2"/>
</dbReference>
<evidence type="ECO:0000256" key="1">
    <source>
        <dbReference type="ARBA" id="ARBA00001148"/>
    </source>
</evidence>
<comment type="caution">
    <text evidence="6">The sequence shown here is derived from an EMBL/GenBank/DDBJ whole genome shotgun (WGS) entry which is preliminary data.</text>
</comment>
<dbReference type="FunFam" id="3.10.310.10:FF:000007">
    <property type="entry name" value="Trans-L-3-hydroxyproline dehydratase"/>
    <property type="match status" value="1"/>
</dbReference>
<organism evidence="6 7">
    <name type="scientific">Electrophorus voltai</name>
    <dbReference type="NCBI Taxonomy" id="2609070"/>
    <lineage>
        <taxon>Eukaryota</taxon>
        <taxon>Metazoa</taxon>
        <taxon>Chordata</taxon>
        <taxon>Craniata</taxon>
        <taxon>Vertebrata</taxon>
        <taxon>Euteleostomi</taxon>
        <taxon>Actinopterygii</taxon>
        <taxon>Neopterygii</taxon>
        <taxon>Teleostei</taxon>
        <taxon>Ostariophysi</taxon>
        <taxon>Gymnotiformes</taxon>
        <taxon>Gymnotoidei</taxon>
        <taxon>Gymnotidae</taxon>
        <taxon>Electrophorus</taxon>
    </lineage>
</organism>
<dbReference type="PANTHER" id="PTHR33442:SF1">
    <property type="entry name" value="TRANS-3-HYDROXY-L-PROLINE DEHYDRATASE"/>
    <property type="match status" value="1"/>
</dbReference>
<dbReference type="AlphaFoldDB" id="A0AAD9DUK9"/>
<comment type="similarity">
    <text evidence="2">Belongs to the proline racemase family.</text>
</comment>
<dbReference type="EC" id="4.2.1.77" evidence="4"/>
<reference evidence="6" key="1">
    <citation type="submission" date="2023-03" db="EMBL/GenBank/DDBJ databases">
        <title>Electrophorus voltai genome.</title>
        <authorList>
            <person name="Bian C."/>
        </authorList>
    </citation>
    <scope>NUCLEOTIDE SEQUENCE</scope>
    <source>
        <strain evidence="6">CB-2022</strain>
        <tissue evidence="6">Muscle</tissue>
    </source>
</reference>
<sequence length="357" mass="38067">MTPLLFTDCRGAMECPKLPPHAGAVLSVVDMHTAGEPLRIITGGYPDAPGDTVLAKRRYAREHLDHLRKVVMREPRGHGDMYGAVLVKSELAAAHLGVLFMHNEGYSTMCGHGVIALGRFAVDYGLVKAPTSPETQINMHCPCGLVKAFVEYSNGKTGAVRFHSVPAFAFATDVKVTVPGCGDVVVDISYGGALYAFVNAGTFGLDVTKSRTRDLVDAAIAVTKAVKSQVKLHHPVSEDLAFLYGTILTDGKDAFTDEPTANVCVFADAQVDRSPTGSGVTARIALQYHKGLIQLNQTRSFCSGTTGAMFTGKAVQETTCGDFQAVVVEVSGHAHYSGVACFTLEDEDPLQSGFLLR</sequence>
<evidence type="ECO:0000256" key="4">
    <source>
        <dbReference type="ARBA" id="ARBA00013105"/>
    </source>
</evidence>
<evidence type="ECO:0000256" key="2">
    <source>
        <dbReference type="ARBA" id="ARBA00007529"/>
    </source>
</evidence>
<dbReference type="GO" id="GO:0050346">
    <property type="term" value="F:trans-L-3-hydroxyproline dehydratase activity"/>
    <property type="evidence" value="ECO:0007669"/>
    <property type="project" value="UniProtKB-EC"/>
</dbReference>
<proteinExistence type="inferred from homology"/>
<keyword evidence="5" id="KW-0456">Lyase</keyword>
<comment type="subunit">
    <text evidence="3">Homodimer.</text>
</comment>
<keyword evidence="7" id="KW-1185">Reference proteome</keyword>
<dbReference type="PIRSF" id="PIRSF029792">
    <property type="entry name" value="Pro_racemase"/>
    <property type="match status" value="1"/>
</dbReference>
<dbReference type="Pfam" id="PF05544">
    <property type="entry name" value="Pro_racemase"/>
    <property type="match status" value="1"/>
</dbReference>
<dbReference type="Proteomes" id="UP001239994">
    <property type="component" value="Unassembled WGS sequence"/>
</dbReference>
<dbReference type="InterPro" id="IPR008794">
    <property type="entry name" value="Pro_racemase_fam"/>
</dbReference>
<dbReference type="SFLD" id="SFLDS00028">
    <property type="entry name" value="Proline_Racemase"/>
    <property type="match status" value="1"/>
</dbReference>
<dbReference type="SUPFAM" id="SSF54506">
    <property type="entry name" value="Diaminopimelate epimerase-like"/>
    <property type="match status" value="1"/>
</dbReference>
<evidence type="ECO:0000313" key="6">
    <source>
        <dbReference type="EMBL" id="KAK1795960.1"/>
    </source>
</evidence>
<evidence type="ECO:0000256" key="3">
    <source>
        <dbReference type="ARBA" id="ARBA00011738"/>
    </source>
</evidence>
<gene>
    <name evidence="6" type="ORF">P4O66_009062</name>
</gene>
<dbReference type="PANTHER" id="PTHR33442">
    <property type="entry name" value="TRANS-3-HYDROXY-L-PROLINE DEHYDRATASE"/>
    <property type="match status" value="1"/>
</dbReference>